<gene>
    <name evidence="2" type="ORF">MKZ38_001529</name>
</gene>
<evidence type="ECO:0000313" key="3">
    <source>
        <dbReference type="Proteomes" id="UP001201980"/>
    </source>
</evidence>
<keyword evidence="3" id="KW-1185">Reference proteome</keyword>
<dbReference type="AlphaFoldDB" id="A0AAD5RQU4"/>
<evidence type="ECO:0000256" key="1">
    <source>
        <dbReference type="SAM" id="MobiDB-lite"/>
    </source>
</evidence>
<accession>A0AAD5RQU4</accession>
<proteinExistence type="predicted"/>
<reference evidence="2" key="1">
    <citation type="submission" date="2022-07" db="EMBL/GenBank/DDBJ databases">
        <title>Draft genome sequence of Zalerion maritima ATCC 34329, a (micro)plastics degrading marine fungus.</title>
        <authorList>
            <person name="Paco A."/>
            <person name="Goncalves M.F.M."/>
            <person name="Rocha-Santos T.A.P."/>
            <person name="Alves A."/>
        </authorList>
    </citation>
    <scope>NUCLEOTIDE SEQUENCE</scope>
    <source>
        <strain evidence="2">ATCC 34329</strain>
    </source>
</reference>
<protein>
    <submittedName>
        <fullName evidence="2">Uncharacterized protein</fullName>
    </submittedName>
</protein>
<feature type="compositionally biased region" description="Basic and acidic residues" evidence="1">
    <location>
        <begin position="41"/>
        <end position="57"/>
    </location>
</feature>
<sequence>MPRITRTPLLIVLCTFTLGLLFWSFPDSAVVQRFPHLPGQESKKDGPPKTPKFKSEPKWTPPPVSDPFSYLEHHYPPEIPSWNVPDPNLHEKHGLSIAPTMFVGFGRTWPVLLQCVVSYLVAGWPPSQLVVVENTGVQLANKRGDLSLQNPFYLNYTILQDILGVRVVRTPAILNFAQMQNFFLNQALENEWEYYLFSHSDQLVFSFEEGLEGVTPPAGEEGYKPMYQLVVESIADARKNKPRWGKILYAFNDYLTTFNTAVMDTLGGWDSMIPFYTTDCDMYSRMRMGNWTDIQTKAGHFNDVGSVLNDLRVLYRDPAVIPQIVDLNPLPPEKQKKQDEEILAKAKEKGEEPIVKETPKDVNWKDPKEYYNALKNVGDTMRRIKLSNNGRGRNTWQLAQRGGRGEPYYYDPEGIDWAINSLTDAGRRTYKEKWAAEKCNAEYTGLGLDDAWRVLPQSEW</sequence>
<dbReference type="EMBL" id="JAKWBI020000141">
    <property type="protein sequence ID" value="KAJ2901719.1"/>
    <property type="molecule type" value="Genomic_DNA"/>
</dbReference>
<dbReference type="Proteomes" id="UP001201980">
    <property type="component" value="Unassembled WGS sequence"/>
</dbReference>
<name>A0AAD5RQU4_9PEZI</name>
<comment type="caution">
    <text evidence="2">The sequence shown here is derived from an EMBL/GenBank/DDBJ whole genome shotgun (WGS) entry which is preliminary data.</text>
</comment>
<feature type="region of interest" description="Disordered" evidence="1">
    <location>
        <begin position="36"/>
        <end position="61"/>
    </location>
</feature>
<evidence type="ECO:0000313" key="2">
    <source>
        <dbReference type="EMBL" id="KAJ2901719.1"/>
    </source>
</evidence>
<organism evidence="2 3">
    <name type="scientific">Zalerion maritima</name>
    <dbReference type="NCBI Taxonomy" id="339359"/>
    <lineage>
        <taxon>Eukaryota</taxon>
        <taxon>Fungi</taxon>
        <taxon>Dikarya</taxon>
        <taxon>Ascomycota</taxon>
        <taxon>Pezizomycotina</taxon>
        <taxon>Sordariomycetes</taxon>
        <taxon>Lulworthiomycetidae</taxon>
        <taxon>Lulworthiales</taxon>
        <taxon>Lulworthiaceae</taxon>
        <taxon>Zalerion</taxon>
    </lineage>
</organism>